<accession>K3XPX5</accession>
<dbReference type="OMA" id="WNGCATI"/>
<dbReference type="SUPFAM" id="SSF50494">
    <property type="entry name" value="Trypsin-like serine proteases"/>
    <property type="match status" value="1"/>
</dbReference>
<dbReference type="eggNOG" id="ENOG502R3YG">
    <property type="taxonomic scope" value="Eukaryota"/>
</dbReference>
<dbReference type="EMBL" id="AGNK02003463">
    <property type="status" value="NOT_ANNOTATED_CDS"/>
    <property type="molecule type" value="Genomic_DNA"/>
</dbReference>
<dbReference type="Gramene" id="KQL08670">
    <property type="protein sequence ID" value="KQL08670"/>
    <property type="gene ID" value="SETIT_003955mg"/>
</dbReference>
<name>K3XPX5_SETIT</name>
<sequence>RLALVNTFEDTFGDIYGGGVWSELSETASSNISQNVVSLLLHSMIWEKRISACTGSFIEWNGCATILTSASLVSHFVGDKKIAENLRIEVLLPNKERRGGALQHYNLHYNVALVNVKDFSAPHPVNIQPQRSNYSSELVAIGCCFKSGMLMAARGQHTEMLGSFDCKLLKCSTCKITKAGIGGPLVDSDGKFIGMNFCGPDLTVAEVGLDAYASGVLDWAIDGDNSSVRPNRYSELVIYQ</sequence>
<reference evidence="2" key="1">
    <citation type="journal article" date="2012" name="Nat. Biotechnol.">
        <title>Reference genome sequence of the model plant Setaria.</title>
        <authorList>
            <person name="Bennetzen J.L."/>
            <person name="Schmutz J."/>
            <person name="Wang H."/>
            <person name="Percifield R."/>
            <person name="Hawkins J."/>
            <person name="Pontaroli A.C."/>
            <person name="Estep M."/>
            <person name="Feng L."/>
            <person name="Vaughn J.N."/>
            <person name="Grimwood J."/>
            <person name="Jenkins J."/>
            <person name="Barry K."/>
            <person name="Lindquist E."/>
            <person name="Hellsten U."/>
            <person name="Deshpande S."/>
            <person name="Wang X."/>
            <person name="Wu X."/>
            <person name="Mitros T."/>
            <person name="Triplett J."/>
            <person name="Yang X."/>
            <person name="Ye C.Y."/>
            <person name="Mauro-Herrera M."/>
            <person name="Wang L."/>
            <person name="Li P."/>
            <person name="Sharma M."/>
            <person name="Sharma R."/>
            <person name="Ronald P.C."/>
            <person name="Panaud O."/>
            <person name="Kellogg E.A."/>
            <person name="Brutnell T.P."/>
            <person name="Doust A.N."/>
            <person name="Tuskan G.A."/>
            <person name="Rokhsar D."/>
            <person name="Devos K.M."/>
        </authorList>
    </citation>
    <scope>NUCLEOTIDE SEQUENCE [LARGE SCALE GENOMIC DNA]</scope>
    <source>
        <strain evidence="2">cv. Yugu1</strain>
    </source>
</reference>
<evidence type="ECO:0008006" key="3">
    <source>
        <dbReference type="Google" id="ProtNLM"/>
    </source>
</evidence>
<dbReference type="InParanoid" id="K3XPX5"/>
<dbReference type="Pfam" id="PF13365">
    <property type="entry name" value="Trypsin_2"/>
    <property type="match status" value="1"/>
</dbReference>
<reference evidence="1" key="2">
    <citation type="submission" date="2018-08" db="UniProtKB">
        <authorList>
            <consortium name="EnsemblPlants"/>
        </authorList>
    </citation>
    <scope>IDENTIFICATION</scope>
    <source>
        <strain evidence="1">Yugu1</strain>
    </source>
</reference>
<dbReference type="Proteomes" id="UP000004995">
    <property type="component" value="Unassembled WGS sequence"/>
</dbReference>
<keyword evidence="2" id="KW-1185">Reference proteome</keyword>
<dbReference type="Gene3D" id="2.40.10.120">
    <property type="match status" value="1"/>
</dbReference>
<dbReference type="HOGENOM" id="CLU_022970_1_0_1"/>
<proteinExistence type="predicted"/>
<dbReference type="EnsemblPlants" id="KQL08670">
    <property type="protein sequence ID" value="KQL08670"/>
    <property type="gene ID" value="SETIT_003955mg"/>
</dbReference>
<protein>
    <recommendedName>
        <fullName evidence="3">Peptidase S1 domain-containing protein</fullName>
    </recommendedName>
</protein>
<evidence type="ECO:0000313" key="1">
    <source>
        <dbReference type="EnsemblPlants" id="KQL08670"/>
    </source>
</evidence>
<dbReference type="STRING" id="4555.K3XPX5"/>
<dbReference type="AlphaFoldDB" id="K3XPX5"/>
<organism evidence="1 2">
    <name type="scientific">Setaria italica</name>
    <name type="common">Foxtail millet</name>
    <name type="synonym">Panicum italicum</name>
    <dbReference type="NCBI Taxonomy" id="4555"/>
    <lineage>
        <taxon>Eukaryota</taxon>
        <taxon>Viridiplantae</taxon>
        <taxon>Streptophyta</taxon>
        <taxon>Embryophyta</taxon>
        <taxon>Tracheophyta</taxon>
        <taxon>Spermatophyta</taxon>
        <taxon>Magnoliopsida</taxon>
        <taxon>Liliopsida</taxon>
        <taxon>Poales</taxon>
        <taxon>Poaceae</taxon>
        <taxon>PACMAD clade</taxon>
        <taxon>Panicoideae</taxon>
        <taxon>Panicodae</taxon>
        <taxon>Paniceae</taxon>
        <taxon>Cenchrinae</taxon>
        <taxon>Setaria</taxon>
    </lineage>
</organism>
<dbReference type="PANTHER" id="PTHR18868:SF45">
    <property type="entry name" value="OS03G0109900 PROTEIN"/>
    <property type="match status" value="1"/>
</dbReference>
<dbReference type="InterPro" id="IPR009003">
    <property type="entry name" value="Peptidase_S1_PA"/>
</dbReference>
<dbReference type="PANTHER" id="PTHR18868">
    <property type="entry name" value="OS07G0665300 PROTEIN-RELATED"/>
    <property type="match status" value="1"/>
</dbReference>
<evidence type="ECO:0000313" key="2">
    <source>
        <dbReference type="Proteomes" id="UP000004995"/>
    </source>
</evidence>